<feature type="transmembrane region" description="Helical" evidence="8">
    <location>
        <begin position="104"/>
        <end position="122"/>
    </location>
</feature>
<proteinExistence type="inferred from homology"/>
<feature type="transmembrane region" description="Helical" evidence="8">
    <location>
        <begin position="74"/>
        <end position="92"/>
    </location>
</feature>
<evidence type="ECO:0000313" key="9">
    <source>
        <dbReference type="EMBL" id="NMN95276.1"/>
    </source>
</evidence>
<protein>
    <submittedName>
        <fullName evidence="9">Iron chelate uptake ABC transporter family permease subunit</fullName>
    </submittedName>
</protein>
<keyword evidence="4" id="KW-1003">Cell membrane</keyword>
<evidence type="ECO:0000313" key="10">
    <source>
        <dbReference type="Proteomes" id="UP000535543"/>
    </source>
</evidence>
<feature type="transmembrane region" description="Helical" evidence="8">
    <location>
        <begin position="320"/>
        <end position="341"/>
    </location>
</feature>
<evidence type="ECO:0000256" key="7">
    <source>
        <dbReference type="ARBA" id="ARBA00023136"/>
    </source>
</evidence>
<evidence type="ECO:0000256" key="6">
    <source>
        <dbReference type="ARBA" id="ARBA00022989"/>
    </source>
</evidence>
<sequence length="349" mass="36052">MKRTALRFAGASVVFRPFAVAVVLSLVAVLLVLICIDVARGDFDLSLSKVVDVFGGGGKRAERFIVLDVRLPRVIIGVLVGAALGMAGALTQSTVRNPLASPDLLGITAGASFCAVLVIVFGETTAAGGALLPLGVTGAALLGGLVTALVIYLLAWRRGFEGFRLILIGIGVNAMLIAAIGWMLIYAKIEDAARTQIWLNGSLNSTDWSQVWPLLAGFVVAAGFALVSVPSIAALRLGDDKARSLGVGLQRRQGLVLLAAVLLASFATAVVGPVGFVALAAPQIAKRIQRCPGEPLIASAVIGAILLIAADIVARTLLPVALPVGIITSALGGIFLLYLLVRANRRVTV</sequence>
<reference evidence="9 10" key="1">
    <citation type="submission" date="2019-05" db="EMBL/GenBank/DDBJ databases">
        <authorList>
            <person name="Lee S.D."/>
        </authorList>
    </citation>
    <scope>NUCLEOTIDE SEQUENCE [LARGE SCALE GENOMIC DNA]</scope>
    <source>
        <strain evidence="9 10">YC2-7</strain>
    </source>
</reference>
<feature type="transmembrane region" description="Helical" evidence="8">
    <location>
        <begin position="255"/>
        <end position="276"/>
    </location>
</feature>
<keyword evidence="6 8" id="KW-1133">Transmembrane helix</keyword>
<dbReference type="GO" id="GO:0033214">
    <property type="term" value="P:siderophore-iron import into cell"/>
    <property type="evidence" value="ECO:0007669"/>
    <property type="project" value="TreeGrafter"/>
</dbReference>
<dbReference type="Gene3D" id="1.10.3470.10">
    <property type="entry name" value="ABC transporter involved in vitamin B12 uptake, BtuC"/>
    <property type="match status" value="1"/>
</dbReference>
<dbReference type="GO" id="GO:0022857">
    <property type="term" value="F:transmembrane transporter activity"/>
    <property type="evidence" value="ECO:0007669"/>
    <property type="project" value="InterPro"/>
</dbReference>
<keyword evidence="3" id="KW-0813">Transport</keyword>
<feature type="transmembrane region" description="Helical" evidence="8">
    <location>
        <begin position="211"/>
        <end position="235"/>
    </location>
</feature>
<feature type="transmembrane region" description="Helical" evidence="8">
    <location>
        <begin position="162"/>
        <end position="185"/>
    </location>
</feature>
<feature type="transmembrane region" description="Helical" evidence="8">
    <location>
        <begin position="134"/>
        <end position="155"/>
    </location>
</feature>
<comment type="caution">
    <text evidence="9">The sequence shown here is derived from an EMBL/GenBank/DDBJ whole genome shotgun (WGS) entry which is preliminary data.</text>
</comment>
<evidence type="ECO:0000256" key="3">
    <source>
        <dbReference type="ARBA" id="ARBA00022448"/>
    </source>
</evidence>
<comment type="similarity">
    <text evidence="2">Belongs to the binding-protein-dependent transport system permease family. FecCD subfamily.</text>
</comment>
<reference evidence="9 10" key="2">
    <citation type="submission" date="2020-06" db="EMBL/GenBank/DDBJ databases">
        <title>Antribacter stalactiti gen. nov., sp. nov., a new member of the family Nacardiaceae isolated from a cave.</title>
        <authorList>
            <person name="Kim I.S."/>
        </authorList>
    </citation>
    <scope>NUCLEOTIDE SEQUENCE [LARGE SCALE GENOMIC DNA]</scope>
    <source>
        <strain evidence="9 10">YC2-7</strain>
    </source>
</reference>
<dbReference type="Proteomes" id="UP000535543">
    <property type="component" value="Unassembled WGS sequence"/>
</dbReference>
<accession>A0A848KC61</accession>
<keyword evidence="10" id="KW-1185">Reference proteome</keyword>
<dbReference type="RefSeq" id="WP_169586029.1">
    <property type="nucleotide sequence ID" value="NZ_VCQU01000003.1"/>
</dbReference>
<dbReference type="FunFam" id="1.10.3470.10:FF:000001">
    <property type="entry name" value="Vitamin B12 ABC transporter permease BtuC"/>
    <property type="match status" value="1"/>
</dbReference>
<gene>
    <name evidence="9" type="ORF">FGL95_09555</name>
</gene>
<evidence type="ECO:0000256" key="4">
    <source>
        <dbReference type="ARBA" id="ARBA00022475"/>
    </source>
</evidence>
<dbReference type="PANTHER" id="PTHR30472">
    <property type="entry name" value="FERRIC ENTEROBACTIN TRANSPORT SYSTEM PERMEASE PROTEIN"/>
    <property type="match status" value="1"/>
</dbReference>
<dbReference type="Pfam" id="PF01032">
    <property type="entry name" value="FecCD"/>
    <property type="match status" value="1"/>
</dbReference>
<dbReference type="AlphaFoldDB" id="A0A848KC61"/>
<dbReference type="InterPro" id="IPR000522">
    <property type="entry name" value="ABC_transptr_permease_BtuC"/>
</dbReference>
<keyword evidence="7 8" id="KW-0472">Membrane</keyword>
<organism evidence="9 10">
    <name type="scientific">Antrihabitans stalactiti</name>
    <dbReference type="NCBI Taxonomy" id="2584121"/>
    <lineage>
        <taxon>Bacteria</taxon>
        <taxon>Bacillati</taxon>
        <taxon>Actinomycetota</taxon>
        <taxon>Actinomycetes</taxon>
        <taxon>Mycobacteriales</taxon>
        <taxon>Nocardiaceae</taxon>
        <taxon>Antrihabitans</taxon>
    </lineage>
</organism>
<evidence type="ECO:0000256" key="2">
    <source>
        <dbReference type="ARBA" id="ARBA00007935"/>
    </source>
</evidence>
<name>A0A848KC61_9NOCA</name>
<dbReference type="PANTHER" id="PTHR30472:SF24">
    <property type="entry name" value="FERRIC ENTEROBACTIN TRANSPORT SYSTEM PERMEASE PROTEIN FEPG"/>
    <property type="match status" value="1"/>
</dbReference>
<evidence type="ECO:0000256" key="1">
    <source>
        <dbReference type="ARBA" id="ARBA00004651"/>
    </source>
</evidence>
<dbReference type="SUPFAM" id="SSF81345">
    <property type="entry name" value="ABC transporter involved in vitamin B12 uptake, BtuC"/>
    <property type="match status" value="1"/>
</dbReference>
<keyword evidence="5 8" id="KW-0812">Transmembrane</keyword>
<comment type="subcellular location">
    <subcellularLocation>
        <location evidence="1">Cell membrane</location>
        <topology evidence="1">Multi-pass membrane protein</topology>
    </subcellularLocation>
</comment>
<evidence type="ECO:0000256" key="8">
    <source>
        <dbReference type="SAM" id="Phobius"/>
    </source>
</evidence>
<dbReference type="EMBL" id="VCQU01000003">
    <property type="protein sequence ID" value="NMN95276.1"/>
    <property type="molecule type" value="Genomic_DNA"/>
</dbReference>
<evidence type="ECO:0000256" key="5">
    <source>
        <dbReference type="ARBA" id="ARBA00022692"/>
    </source>
</evidence>
<dbReference type="CDD" id="cd06550">
    <property type="entry name" value="TM_ABC_iron-siderophores_like"/>
    <property type="match status" value="1"/>
</dbReference>
<dbReference type="GO" id="GO:0005886">
    <property type="term" value="C:plasma membrane"/>
    <property type="evidence" value="ECO:0007669"/>
    <property type="project" value="UniProtKB-SubCell"/>
</dbReference>
<dbReference type="InterPro" id="IPR037294">
    <property type="entry name" value="ABC_BtuC-like"/>
</dbReference>